<proteinExistence type="predicted"/>
<accession>A0A084QFV4</accession>
<gene>
    <name evidence="1" type="ORF">S40285_10141</name>
</gene>
<dbReference type="AlphaFoldDB" id="A0A084QFV4"/>
<evidence type="ECO:0000313" key="2">
    <source>
        <dbReference type="Proteomes" id="UP000028524"/>
    </source>
</evidence>
<dbReference type="HOGENOM" id="CLU_1887123_0_0_1"/>
<keyword evidence="2" id="KW-1185">Reference proteome</keyword>
<evidence type="ECO:0000313" key="1">
    <source>
        <dbReference type="EMBL" id="KFA62839.1"/>
    </source>
</evidence>
<reference evidence="1 2" key="1">
    <citation type="journal article" date="2014" name="BMC Genomics">
        <title>Comparative genome sequencing reveals chemotype-specific gene clusters in the toxigenic black mold Stachybotrys.</title>
        <authorList>
            <person name="Semeiks J."/>
            <person name="Borek D."/>
            <person name="Otwinowski Z."/>
            <person name="Grishin N.V."/>
        </authorList>
    </citation>
    <scope>NUCLEOTIDE SEQUENCE [LARGE SCALE GENOMIC DNA]</scope>
    <source>
        <strain evidence="1 2">IBT 40285</strain>
    </source>
</reference>
<name>A0A084QFV4_STAC4</name>
<organism evidence="1 2">
    <name type="scientific">Stachybotrys chlorohalonatus (strain IBT 40285)</name>
    <dbReference type="NCBI Taxonomy" id="1283841"/>
    <lineage>
        <taxon>Eukaryota</taxon>
        <taxon>Fungi</taxon>
        <taxon>Dikarya</taxon>
        <taxon>Ascomycota</taxon>
        <taxon>Pezizomycotina</taxon>
        <taxon>Sordariomycetes</taxon>
        <taxon>Hypocreomycetidae</taxon>
        <taxon>Hypocreales</taxon>
        <taxon>Stachybotryaceae</taxon>
        <taxon>Stachybotrys</taxon>
    </lineage>
</organism>
<dbReference type="Proteomes" id="UP000028524">
    <property type="component" value="Unassembled WGS sequence"/>
</dbReference>
<dbReference type="EMBL" id="KL660776">
    <property type="protein sequence ID" value="KFA62839.1"/>
    <property type="molecule type" value="Genomic_DNA"/>
</dbReference>
<protein>
    <submittedName>
        <fullName evidence="1">Uncharacterized protein</fullName>
    </submittedName>
</protein>
<sequence length="135" mass="14493">MTWCTCQPDVGLNGFSLILRTAIGCSSSNWLQFAATPPGEPGSPLAEDAEGTGKPQSCLLLLTSFLLYPPPNNDDHDGHDLSLSLISRLPSLHDISPAVTPFLALPAFDFFSPRAFDCAAHGSFRRHLSPTITRA</sequence>
<dbReference type="InParanoid" id="A0A084QFV4"/>